<evidence type="ECO:0000313" key="3">
    <source>
        <dbReference type="Proteomes" id="UP000234857"/>
    </source>
</evidence>
<sequence length="302" mass="36487">MRISAAKYQLFFFLGILFLNSMELLAYRDIFFDLKFFLSATTWYMINYFLVYFLSGRRLGYYKYTKYSFYFLIFPLFVRIGLFFTENKRLTFMVNEKLSSFFVHLFSFTLTSDLNTLLKLETIFIIIIGFIFLRFKLKRPLSDSILIPLSVYFSAYLTGWFPLFFDLLRPYNPIFILTASFPLCFFFFLSKRKKKYFLIMSLLTVLLLLILDLSELYSFNLIFTLPIFLNLINMMFISEFLLLTFNKNKLFKRFNVVFLLMITNLSIDLIMLRKRFLLFLFFYLLMRSFLNKRTKGNYIDNA</sequence>
<feature type="transmembrane region" description="Helical" evidence="1">
    <location>
        <begin position="250"/>
        <end position="267"/>
    </location>
</feature>
<dbReference type="AlphaFoldDB" id="A0A2N5ZG98"/>
<reference evidence="2 3" key="1">
    <citation type="submission" date="2017-11" db="EMBL/GenBank/DDBJ databases">
        <title>Genome-resolved metagenomics identifies genetic mobility, metabolic interactions, and unexpected diversity in perchlorate-reducing communities.</title>
        <authorList>
            <person name="Barnum T.P."/>
            <person name="Figueroa I.A."/>
            <person name="Carlstrom C.I."/>
            <person name="Lucas L.N."/>
            <person name="Engelbrektson A.L."/>
            <person name="Coates J.D."/>
        </authorList>
    </citation>
    <scope>NUCLEOTIDE SEQUENCE [LARGE SCALE GENOMIC DNA]</scope>
    <source>
        <strain evidence="2">BM706</strain>
    </source>
</reference>
<feature type="transmembrane region" description="Helical" evidence="1">
    <location>
        <begin position="36"/>
        <end position="55"/>
    </location>
</feature>
<proteinExistence type="predicted"/>
<organism evidence="2 3">
    <name type="scientific">Muiribacterium halophilum</name>
    <dbReference type="NCBI Taxonomy" id="2053465"/>
    <lineage>
        <taxon>Bacteria</taxon>
        <taxon>Candidatus Muiribacteriota</taxon>
        <taxon>Candidatus Muiribacteriia</taxon>
        <taxon>Candidatus Muiribacteriales</taxon>
        <taxon>Candidatus Muiribacteriaceae</taxon>
        <taxon>Candidatus Muiribacterium</taxon>
    </lineage>
</organism>
<protein>
    <submittedName>
        <fullName evidence="2">Uncharacterized protein</fullName>
    </submittedName>
</protein>
<evidence type="ECO:0000313" key="2">
    <source>
        <dbReference type="EMBL" id="PLX17737.1"/>
    </source>
</evidence>
<feature type="transmembrane region" description="Helical" evidence="1">
    <location>
        <begin position="196"/>
        <end position="213"/>
    </location>
</feature>
<keyword evidence="1" id="KW-0472">Membrane</keyword>
<name>A0A2N5ZG98_MUIH1</name>
<comment type="caution">
    <text evidence="2">The sequence shown here is derived from an EMBL/GenBank/DDBJ whole genome shotgun (WGS) entry which is preliminary data.</text>
</comment>
<feature type="transmembrane region" description="Helical" evidence="1">
    <location>
        <begin position="219"/>
        <end position="243"/>
    </location>
</feature>
<feature type="transmembrane region" description="Helical" evidence="1">
    <location>
        <begin position="67"/>
        <end position="85"/>
    </location>
</feature>
<accession>A0A2N5ZG98</accession>
<dbReference type="EMBL" id="PKTG01000083">
    <property type="protein sequence ID" value="PLX17737.1"/>
    <property type="molecule type" value="Genomic_DNA"/>
</dbReference>
<feature type="transmembrane region" description="Helical" evidence="1">
    <location>
        <begin position="171"/>
        <end position="189"/>
    </location>
</feature>
<keyword evidence="1" id="KW-1133">Transmembrane helix</keyword>
<feature type="transmembrane region" description="Helical" evidence="1">
    <location>
        <begin position="105"/>
        <end position="133"/>
    </location>
</feature>
<feature type="transmembrane region" description="Helical" evidence="1">
    <location>
        <begin position="145"/>
        <end position="165"/>
    </location>
</feature>
<dbReference type="Proteomes" id="UP000234857">
    <property type="component" value="Unassembled WGS sequence"/>
</dbReference>
<keyword evidence="1" id="KW-0812">Transmembrane</keyword>
<gene>
    <name evidence="2" type="ORF">C0601_06820</name>
</gene>
<evidence type="ECO:0000256" key="1">
    <source>
        <dbReference type="SAM" id="Phobius"/>
    </source>
</evidence>